<evidence type="ECO:0000313" key="3">
    <source>
        <dbReference type="Proteomes" id="UP001160625"/>
    </source>
</evidence>
<sequence length="226" mass="23240">MKNMSKIIAAGVALAMLPGCGSSSPPKGHAGGGSAGSRTPEEVAQAAPYRVGGAGLMMTPEQVGAALGAEGYAKKESAMNAAAWSSDSFEDLVDERISGHGSAHPTRIPTHEEWTKGHEAVAVDYGIYPDAPKAIGIKWTTDDGSPGEAEIRATLTKRYGSGFQLKSFLPPQWCTPSPCGQGSATLTASGSEISLLAPSVMSQPVSFNQRMDAAVRAKGGTSKGSF</sequence>
<gene>
    <name evidence="2" type="ORF">QGN17_14590</name>
</gene>
<comment type="caution">
    <text evidence="2">The sequence shown here is derived from an EMBL/GenBank/DDBJ whole genome shotgun (WGS) entry which is preliminary data.</text>
</comment>
<reference evidence="2" key="1">
    <citation type="submission" date="2023-04" db="EMBL/GenBank/DDBJ databases">
        <title>Sphingomonas sp. MAHUQ-71 isolated from rice field.</title>
        <authorList>
            <person name="Huq M.A."/>
        </authorList>
    </citation>
    <scope>NUCLEOTIDE SEQUENCE</scope>
    <source>
        <strain evidence="2">MAHUQ-71</strain>
    </source>
</reference>
<dbReference type="Proteomes" id="UP001160625">
    <property type="component" value="Unassembled WGS sequence"/>
</dbReference>
<dbReference type="EMBL" id="JARYGZ010000002">
    <property type="protein sequence ID" value="MDH7639961.1"/>
    <property type="molecule type" value="Genomic_DNA"/>
</dbReference>
<accession>A0ABT6N3T3</accession>
<feature type="region of interest" description="Disordered" evidence="1">
    <location>
        <begin position="23"/>
        <end position="42"/>
    </location>
</feature>
<proteinExistence type="predicted"/>
<protein>
    <recommendedName>
        <fullName evidence="4">Lipoprotein</fullName>
    </recommendedName>
</protein>
<dbReference type="RefSeq" id="WP_281045325.1">
    <property type="nucleotide sequence ID" value="NZ_JARYGZ010000002.1"/>
</dbReference>
<name>A0ABT6N3T3_9SPHN</name>
<evidence type="ECO:0000313" key="2">
    <source>
        <dbReference type="EMBL" id="MDH7639961.1"/>
    </source>
</evidence>
<organism evidence="2 3">
    <name type="scientific">Sphingomonas oryzagri</name>
    <dbReference type="NCBI Taxonomy" id="3042314"/>
    <lineage>
        <taxon>Bacteria</taxon>
        <taxon>Pseudomonadati</taxon>
        <taxon>Pseudomonadota</taxon>
        <taxon>Alphaproteobacteria</taxon>
        <taxon>Sphingomonadales</taxon>
        <taxon>Sphingomonadaceae</taxon>
        <taxon>Sphingomonas</taxon>
    </lineage>
</organism>
<evidence type="ECO:0000256" key="1">
    <source>
        <dbReference type="SAM" id="MobiDB-lite"/>
    </source>
</evidence>
<keyword evidence="3" id="KW-1185">Reference proteome</keyword>
<evidence type="ECO:0008006" key="4">
    <source>
        <dbReference type="Google" id="ProtNLM"/>
    </source>
</evidence>